<evidence type="ECO:0000259" key="4">
    <source>
        <dbReference type="Pfam" id="PF01467"/>
    </source>
</evidence>
<sequence>MDFFKKYSNKLIDLKSLKAKVKSFPRKKKLTLCHGVFDVVHPGHVRHFYYTKKKSDILVVSCTADKFINKGIYRPHVPEKLRALNLAAYEMIDFVIIDNNKTSLNLINFLKPDYYAKGFEYSTKILPKTTQDEKECVEKYGGKIIFTPGDVVYSSSKIINSNLPNLDLEKLDFLMKQNKITFKGINKVLHRIKKINVHVVGDVIVDTHSKTSFIGGQTKTPTFSVLLENEEHYIGGAAVVAMHLSSAGANVTFTSVISNDKMGRFVRKELGKYKVKTNFISEKNRPTTNKNTFISSPYRLLKVDTLSNSPIEEETINFISNKLKDSKDDILILSDFRHGIFNSRSLPVLLSSIPKKIFKVGDSQVASRWGNITEFKKFDLITPNEKEARFVLADQDSTVGKLAGNLIKKCYPKNLILKLGERGVFCKNNTKVQPFSIGSFANDVIDPVGAGDAMLAYSALTLYVSKSLIYSSIIGSIAAAAECELDGNVPISVEKIIKKMREIEEKVNLFKK</sequence>
<dbReference type="EMBL" id="CP038852">
    <property type="protein sequence ID" value="QIZ20850.1"/>
    <property type="molecule type" value="Genomic_DNA"/>
</dbReference>
<organism evidence="5 6">
    <name type="scientific">Candidatus Pelagibacter giovannonii</name>
    <dbReference type="NCBI Taxonomy" id="2563896"/>
    <lineage>
        <taxon>Bacteria</taxon>
        <taxon>Pseudomonadati</taxon>
        <taxon>Pseudomonadota</taxon>
        <taxon>Alphaproteobacteria</taxon>
        <taxon>Candidatus Pelagibacterales</taxon>
        <taxon>Candidatus Pelagibacteraceae</taxon>
        <taxon>Candidatus Pelagibacter</taxon>
    </lineage>
</organism>
<keyword evidence="1" id="KW-0511">Multifunctional enzyme</keyword>
<dbReference type="Gene3D" id="3.40.50.620">
    <property type="entry name" value="HUPs"/>
    <property type="match status" value="1"/>
</dbReference>
<accession>A0A6H1Q2X0</accession>
<name>A0A6H1Q2X0_9PROT</name>
<dbReference type="PANTHER" id="PTHR46969">
    <property type="entry name" value="BIFUNCTIONAL PROTEIN HLDE"/>
    <property type="match status" value="1"/>
</dbReference>
<dbReference type="InterPro" id="IPR014729">
    <property type="entry name" value="Rossmann-like_a/b/a_fold"/>
</dbReference>
<dbReference type="InterPro" id="IPR029056">
    <property type="entry name" value="Ribokinase-like"/>
</dbReference>
<feature type="domain" description="Carbohydrate kinase PfkB" evidence="3">
    <location>
        <begin position="197"/>
        <end position="483"/>
    </location>
</feature>
<evidence type="ECO:0000256" key="2">
    <source>
        <dbReference type="ARBA" id="ARBA00023277"/>
    </source>
</evidence>
<dbReference type="Pfam" id="PF01467">
    <property type="entry name" value="CTP_transf_like"/>
    <property type="match status" value="1"/>
</dbReference>
<dbReference type="InterPro" id="IPR004821">
    <property type="entry name" value="Cyt_trans-like"/>
</dbReference>
<dbReference type="SUPFAM" id="SSF52374">
    <property type="entry name" value="Nucleotidylyl transferase"/>
    <property type="match status" value="1"/>
</dbReference>
<keyword evidence="2" id="KW-0119">Carbohydrate metabolism</keyword>
<dbReference type="GO" id="GO:0005829">
    <property type="term" value="C:cytosol"/>
    <property type="evidence" value="ECO:0007669"/>
    <property type="project" value="TreeGrafter"/>
</dbReference>
<dbReference type="PANTHER" id="PTHR46969:SF1">
    <property type="entry name" value="BIFUNCTIONAL PROTEIN HLDE"/>
    <property type="match status" value="1"/>
</dbReference>
<evidence type="ECO:0000313" key="6">
    <source>
        <dbReference type="Proteomes" id="UP000501094"/>
    </source>
</evidence>
<dbReference type="GO" id="GO:0033785">
    <property type="term" value="F:heptose 7-phosphate kinase activity"/>
    <property type="evidence" value="ECO:0007669"/>
    <property type="project" value="TreeGrafter"/>
</dbReference>
<dbReference type="KEGG" id="peg:E5R92_03500"/>
<dbReference type="SUPFAM" id="SSF53613">
    <property type="entry name" value="Ribokinase-like"/>
    <property type="match status" value="1"/>
</dbReference>
<dbReference type="Gene3D" id="3.40.1190.20">
    <property type="match status" value="1"/>
</dbReference>
<dbReference type="RefSeq" id="WP_168606728.1">
    <property type="nucleotide sequence ID" value="NZ_CP038852.1"/>
</dbReference>
<dbReference type="InterPro" id="IPR011611">
    <property type="entry name" value="PfkB_dom"/>
</dbReference>
<dbReference type="Pfam" id="PF00294">
    <property type="entry name" value="PfkB"/>
    <property type="match status" value="1"/>
</dbReference>
<evidence type="ECO:0000259" key="3">
    <source>
        <dbReference type="Pfam" id="PF00294"/>
    </source>
</evidence>
<evidence type="ECO:0000256" key="1">
    <source>
        <dbReference type="ARBA" id="ARBA00023268"/>
    </source>
</evidence>
<proteinExistence type="predicted"/>
<evidence type="ECO:0000313" key="5">
    <source>
        <dbReference type="EMBL" id="QIZ20850.1"/>
    </source>
</evidence>
<keyword evidence="6" id="KW-1185">Reference proteome</keyword>
<reference evidence="5 6" key="1">
    <citation type="journal article" date="2020" name="Nat. Microbiol.">
        <title>Lysogenic host-virus interactions in SAR11 marine bacteria.</title>
        <authorList>
            <person name="Morris R.M."/>
            <person name="Cain K.R."/>
            <person name="Hvorecny K.L."/>
            <person name="Kollman J.M."/>
        </authorList>
    </citation>
    <scope>NUCLEOTIDE SEQUENCE [LARGE SCALE GENOMIC DNA]</scope>
    <source>
        <strain evidence="5 6">NP1</strain>
    </source>
</reference>
<dbReference type="AlphaFoldDB" id="A0A6H1Q2X0"/>
<gene>
    <name evidence="5" type="ORF">E5R92_03500</name>
</gene>
<dbReference type="GO" id="GO:0033786">
    <property type="term" value="F:heptose-1-phosphate adenylyltransferase activity"/>
    <property type="evidence" value="ECO:0007669"/>
    <property type="project" value="TreeGrafter"/>
</dbReference>
<dbReference type="Proteomes" id="UP000501094">
    <property type="component" value="Chromosome"/>
</dbReference>
<protein>
    <submittedName>
        <fullName evidence="5">ADP-heptose synthase</fullName>
    </submittedName>
</protein>
<feature type="domain" description="Cytidyltransferase-like" evidence="4">
    <location>
        <begin position="33"/>
        <end position="159"/>
    </location>
</feature>